<sequence>MKIYFSPASPYVRKCLVVAHELGLADRIEKLPAAANPVTRDQTVVASNPLGKVPTFLTDDNEALYDSRVICEYLDAEAGGKLFPREGSARWQALTQQSLGDGLLDAALLARYETALRPAELRWEGWIKGQMEKLASSLARIEQQADSLGDRVDIGTITFGCALGYLDFRYADYGWRASYPKTAAWFDRFNARPSMQATLPHA</sequence>
<dbReference type="Pfam" id="PF13409">
    <property type="entry name" value="GST_N_2"/>
    <property type="match status" value="1"/>
</dbReference>
<proteinExistence type="predicted"/>
<gene>
    <name evidence="2" type="ORF">CAL25_21465</name>
</gene>
<dbReference type="Gene3D" id="3.40.30.10">
    <property type="entry name" value="Glutaredoxin"/>
    <property type="match status" value="1"/>
</dbReference>
<dbReference type="Proteomes" id="UP000216913">
    <property type="component" value="Unassembled WGS sequence"/>
</dbReference>
<dbReference type="CDD" id="cd03049">
    <property type="entry name" value="GST_N_3"/>
    <property type="match status" value="1"/>
</dbReference>
<dbReference type="EMBL" id="NEVP01000012">
    <property type="protein sequence ID" value="OZI45795.1"/>
    <property type="molecule type" value="Genomic_DNA"/>
</dbReference>
<dbReference type="Gene3D" id="1.20.1050.10">
    <property type="match status" value="1"/>
</dbReference>
<dbReference type="Pfam" id="PF13410">
    <property type="entry name" value="GST_C_2"/>
    <property type="match status" value="1"/>
</dbReference>
<dbReference type="CDD" id="cd03205">
    <property type="entry name" value="GST_C_6"/>
    <property type="match status" value="1"/>
</dbReference>
<dbReference type="InterPro" id="IPR036249">
    <property type="entry name" value="Thioredoxin-like_sf"/>
</dbReference>
<name>A0A261T8N9_9BORD</name>
<dbReference type="InterPro" id="IPR036282">
    <property type="entry name" value="Glutathione-S-Trfase_C_sf"/>
</dbReference>
<evidence type="ECO:0000259" key="1">
    <source>
        <dbReference type="PROSITE" id="PS50404"/>
    </source>
</evidence>
<evidence type="ECO:0000313" key="3">
    <source>
        <dbReference type="Proteomes" id="UP000216913"/>
    </source>
</evidence>
<dbReference type="RefSeq" id="WP_094803662.1">
    <property type="nucleotide sequence ID" value="NZ_NEVP01000012.1"/>
</dbReference>
<reference evidence="2 3" key="1">
    <citation type="submission" date="2017-05" db="EMBL/GenBank/DDBJ databases">
        <title>Complete and WGS of Bordetella genogroups.</title>
        <authorList>
            <person name="Spilker T."/>
            <person name="LiPuma J."/>
        </authorList>
    </citation>
    <scope>NUCLEOTIDE SEQUENCE [LARGE SCALE GENOMIC DNA]</scope>
    <source>
        <strain evidence="2 3">AU10456</strain>
    </source>
</reference>
<dbReference type="PANTHER" id="PTHR43968:SF6">
    <property type="entry name" value="GLUTATHIONE S-TRANSFERASE OMEGA"/>
    <property type="match status" value="1"/>
</dbReference>
<dbReference type="OrthoDB" id="8634103at2"/>
<dbReference type="SUPFAM" id="SSF52833">
    <property type="entry name" value="Thioredoxin-like"/>
    <property type="match status" value="1"/>
</dbReference>
<keyword evidence="3" id="KW-1185">Reference proteome</keyword>
<dbReference type="PROSITE" id="PS50404">
    <property type="entry name" value="GST_NTER"/>
    <property type="match status" value="1"/>
</dbReference>
<comment type="caution">
    <text evidence="2">The sequence shown here is derived from an EMBL/GenBank/DDBJ whole genome shotgun (WGS) entry which is preliminary data.</text>
</comment>
<keyword evidence="2" id="KW-0808">Transferase</keyword>
<dbReference type="SUPFAM" id="SSF47616">
    <property type="entry name" value="GST C-terminal domain-like"/>
    <property type="match status" value="1"/>
</dbReference>
<dbReference type="GO" id="GO:0016740">
    <property type="term" value="F:transferase activity"/>
    <property type="evidence" value="ECO:0007669"/>
    <property type="project" value="UniProtKB-KW"/>
</dbReference>
<dbReference type="InterPro" id="IPR004045">
    <property type="entry name" value="Glutathione_S-Trfase_N"/>
</dbReference>
<organism evidence="2 3">
    <name type="scientific">Bordetella genomosp. 5</name>
    <dbReference type="NCBI Taxonomy" id="1395608"/>
    <lineage>
        <taxon>Bacteria</taxon>
        <taxon>Pseudomonadati</taxon>
        <taxon>Pseudomonadota</taxon>
        <taxon>Betaproteobacteria</taxon>
        <taxon>Burkholderiales</taxon>
        <taxon>Alcaligenaceae</taxon>
        <taxon>Bordetella</taxon>
    </lineage>
</organism>
<feature type="domain" description="GST N-terminal" evidence="1">
    <location>
        <begin position="1"/>
        <end position="82"/>
    </location>
</feature>
<protein>
    <submittedName>
        <fullName evidence="2">Glutathione S-transferase</fullName>
    </submittedName>
</protein>
<dbReference type="AlphaFoldDB" id="A0A261T8N9"/>
<dbReference type="GO" id="GO:0005737">
    <property type="term" value="C:cytoplasm"/>
    <property type="evidence" value="ECO:0007669"/>
    <property type="project" value="TreeGrafter"/>
</dbReference>
<accession>A0A261T8N9</accession>
<dbReference type="PANTHER" id="PTHR43968">
    <property type="match status" value="1"/>
</dbReference>
<dbReference type="InterPro" id="IPR050983">
    <property type="entry name" value="GST_Omega/HSP26"/>
</dbReference>
<evidence type="ECO:0000313" key="2">
    <source>
        <dbReference type="EMBL" id="OZI45795.1"/>
    </source>
</evidence>